<dbReference type="EMBL" id="AZBU02000014">
    <property type="protein sequence ID" value="TKR57734.1"/>
    <property type="molecule type" value="Genomic_DNA"/>
</dbReference>
<keyword evidence="2" id="KW-1185">Reference proteome</keyword>
<evidence type="ECO:0000313" key="1">
    <source>
        <dbReference type="EMBL" id="TKR57734.1"/>
    </source>
</evidence>
<accession>A0A4U5LPB4</accession>
<dbReference type="Proteomes" id="UP000298663">
    <property type="component" value="Unassembled WGS sequence"/>
</dbReference>
<evidence type="ECO:0000313" key="2">
    <source>
        <dbReference type="Proteomes" id="UP000298663"/>
    </source>
</evidence>
<reference evidence="1 2" key="2">
    <citation type="journal article" date="2019" name="G3 (Bethesda)">
        <title>Hybrid Assembly of the Genome of the Entomopathogenic Nematode Steinernema carpocapsae Identifies the X-Chromosome.</title>
        <authorList>
            <person name="Serra L."/>
            <person name="Macchietto M."/>
            <person name="Macias-Munoz A."/>
            <person name="McGill C.J."/>
            <person name="Rodriguez I.M."/>
            <person name="Rodriguez B."/>
            <person name="Murad R."/>
            <person name="Mortazavi A."/>
        </authorList>
    </citation>
    <scope>NUCLEOTIDE SEQUENCE [LARGE SCALE GENOMIC DNA]</scope>
    <source>
        <strain evidence="1 2">ALL</strain>
    </source>
</reference>
<organism evidence="1 2">
    <name type="scientific">Steinernema carpocapsae</name>
    <name type="common">Entomopathogenic nematode</name>
    <dbReference type="NCBI Taxonomy" id="34508"/>
    <lineage>
        <taxon>Eukaryota</taxon>
        <taxon>Metazoa</taxon>
        <taxon>Ecdysozoa</taxon>
        <taxon>Nematoda</taxon>
        <taxon>Chromadorea</taxon>
        <taxon>Rhabditida</taxon>
        <taxon>Tylenchina</taxon>
        <taxon>Panagrolaimomorpha</taxon>
        <taxon>Strongyloidoidea</taxon>
        <taxon>Steinernematidae</taxon>
        <taxon>Steinernema</taxon>
    </lineage>
</organism>
<protein>
    <submittedName>
        <fullName evidence="1">Uncharacterized protein</fullName>
    </submittedName>
</protein>
<comment type="caution">
    <text evidence="1">The sequence shown here is derived from an EMBL/GenBank/DDBJ whole genome shotgun (WGS) entry which is preliminary data.</text>
</comment>
<reference evidence="1 2" key="1">
    <citation type="journal article" date="2015" name="Genome Biol.">
        <title>Comparative genomics of Steinernema reveals deeply conserved gene regulatory networks.</title>
        <authorList>
            <person name="Dillman A.R."/>
            <person name="Macchietto M."/>
            <person name="Porter C.F."/>
            <person name="Rogers A."/>
            <person name="Williams B."/>
            <person name="Antoshechkin I."/>
            <person name="Lee M.M."/>
            <person name="Goodwin Z."/>
            <person name="Lu X."/>
            <person name="Lewis E.E."/>
            <person name="Goodrich-Blair H."/>
            <person name="Stock S.P."/>
            <person name="Adams B.J."/>
            <person name="Sternberg P.W."/>
            <person name="Mortazavi A."/>
        </authorList>
    </citation>
    <scope>NUCLEOTIDE SEQUENCE [LARGE SCALE GENOMIC DNA]</scope>
    <source>
        <strain evidence="1 2">ALL</strain>
    </source>
</reference>
<dbReference type="AlphaFoldDB" id="A0A4U5LPB4"/>
<sequence length="85" mass="10317">MHGYCLKMRKPNPRTMSDKEQLKLKNYIVSINLHMARLQRNNMESLQRWKEWAAGAERRKAEDRERTKRLKELEELLKVGETNYK</sequence>
<gene>
    <name evidence="1" type="ORF">L596_030395</name>
</gene>
<name>A0A4U5LPB4_STECR</name>
<proteinExistence type="predicted"/>